<dbReference type="PANTHER" id="PTHR47926:SF382">
    <property type="entry name" value="PENTACOTRIPEPTIDE-REPEAT REGION OF PRORP DOMAIN-CONTAINING PROTEIN"/>
    <property type="match status" value="1"/>
</dbReference>
<dbReference type="FunFam" id="1.25.40.10:FF:000353">
    <property type="entry name" value="Pentatricopeptide repeat-containing protein At4g39530"/>
    <property type="match status" value="1"/>
</dbReference>
<evidence type="ECO:0000313" key="4">
    <source>
        <dbReference type="Proteomes" id="UP000886520"/>
    </source>
</evidence>
<proteinExistence type="predicted"/>
<name>A0A9D4US22_ADICA</name>
<dbReference type="Pfam" id="PF13041">
    <property type="entry name" value="PPR_2"/>
    <property type="match status" value="5"/>
</dbReference>
<dbReference type="FunFam" id="1.25.40.10:FF:000144">
    <property type="entry name" value="Pentatricopeptide repeat-containing protein, mitochondrial"/>
    <property type="match status" value="1"/>
</dbReference>
<feature type="repeat" description="PPR" evidence="2">
    <location>
        <begin position="160"/>
        <end position="194"/>
    </location>
</feature>
<dbReference type="FunFam" id="1.25.40.10:FF:000381">
    <property type="entry name" value="Pentatricopeptide repeat-containing protein"/>
    <property type="match status" value="1"/>
</dbReference>
<dbReference type="PANTHER" id="PTHR47926">
    <property type="entry name" value="PENTATRICOPEPTIDE REPEAT-CONTAINING PROTEIN"/>
    <property type="match status" value="1"/>
</dbReference>
<dbReference type="PROSITE" id="PS51375">
    <property type="entry name" value="PPR"/>
    <property type="match status" value="5"/>
</dbReference>
<dbReference type="Gene3D" id="1.25.40.10">
    <property type="entry name" value="Tetratricopeptide repeat domain"/>
    <property type="match status" value="4"/>
</dbReference>
<accession>A0A9D4US22</accession>
<feature type="repeat" description="PPR" evidence="2">
    <location>
        <begin position="568"/>
        <end position="602"/>
    </location>
</feature>
<gene>
    <name evidence="3" type="ORF">GOP47_0012888</name>
</gene>
<dbReference type="OrthoDB" id="185373at2759"/>
<reference evidence="3" key="1">
    <citation type="submission" date="2021-01" db="EMBL/GenBank/DDBJ databases">
        <title>Adiantum capillus-veneris genome.</title>
        <authorList>
            <person name="Fang Y."/>
            <person name="Liao Q."/>
        </authorList>
    </citation>
    <scope>NUCLEOTIDE SEQUENCE</scope>
    <source>
        <strain evidence="3">H3</strain>
        <tissue evidence="3">Leaf</tissue>
    </source>
</reference>
<dbReference type="InterPro" id="IPR046960">
    <property type="entry name" value="PPR_At4g14850-like_plant"/>
</dbReference>
<comment type="caution">
    <text evidence="3">The sequence shown here is derived from an EMBL/GenBank/DDBJ whole genome shotgun (WGS) entry which is preliminary data.</text>
</comment>
<dbReference type="Pfam" id="PF01535">
    <property type="entry name" value="PPR"/>
    <property type="match status" value="4"/>
</dbReference>
<dbReference type="GO" id="GO:0009451">
    <property type="term" value="P:RNA modification"/>
    <property type="evidence" value="ECO:0007669"/>
    <property type="project" value="InterPro"/>
</dbReference>
<evidence type="ECO:0008006" key="5">
    <source>
        <dbReference type="Google" id="ProtNLM"/>
    </source>
</evidence>
<dbReference type="InterPro" id="IPR002885">
    <property type="entry name" value="PPR_rpt"/>
</dbReference>
<dbReference type="FunFam" id="1.25.40.10:FF:000158">
    <property type="entry name" value="pentatricopeptide repeat-containing protein At2g33680"/>
    <property type="match status" value="1"/>
</dbReference>
<dbReference type="NCBIfam" id="TIGR00756">
    <property type="entry name" value="PPR"/>
    <property type="match status" value="5"/>
</dbReference>
<dbReference type="SUPFAM" id="SSF81901">
    <property type="entry name" value="HCP-like"/>
    <property type="match status" value="1"/>
</dbReference>
<evidence type="ECO:0000313" key="3">
    <source>
        <dbReference type="EMBL" id="KAI5072782.1"/>
    </source>
</evidence>
<sequence length="743" mass="81773">MSNCVNSAIAVTNDSLARIARESLCTHDWCKPILEELKRRELPSLVRSSNGDRCVWKKSTPAMSKAHSEEKEKQECTEDTTSLFRFQHQQTYKPAAIVAALKSAAKVRDFHRGSQIHADLMGTGLLENNVFVGSSLVNMYAKCGALAKAQDVLDGLQVRNVVSWNALIAGYAQHAYAKEAFLCFERMKADGFSPNAVTFLCIVKACTSMEAIDKGQELHAEIAAEGLLEKHITLSNALIDMYAKFGMLEKAQEVFDTLPMRDVVSWNALILGYAQHGHGEEALRCFEQMRHTGYAPNAITFLSTLKACGSMGNLEKGEEIHTRITKEASVHDEVAIGTALVDMYAKCGSLVKAQELFDKLPERNLISWTALITGYAQNGDGQEAIDCFKNMQLGGYYPNAVTFKCVLKACGSIGASEEGLKLHLQIAKEGLMESDLALGTALMDMYASCGMLPEAQSVFDQFNNQDIVSWNALMTGYSQQAAHSDLVFRCFEQMQSKGFAPNAVTFVCILKASASSGAAYKGQHIHAEIAKCQLLEDAFLLTALVDMYANCGMLVEAQDVFDKAAVWDVAMWNVLIAGYAQLGKDDVVFEQLSKMLKMGIEPDEVTFTILLNSCSHTGLLDVAHFYFETMRRVYGIVPIKEHHTCMVDVFGRAGLLNEAVAVVKNMPFLADRMMWQILLTATHNSKGYIKLGRLAFEHAVQMDENDGAAYVCIGNLYAASKLEGVFDSKLSRGEMQAGTRDVQ</sequence>
<feature type="repeat" description="PPR" evidence="2">
    <location>
        <begin position="364"/>
        <end position="398"/>
    </location>
</feature>
<evidence type="ECO:0000256" key="1">
    <source>
        <dbReference type="ARBA" id="ARBA00022737"/>
    </source>
</evidence>
<dbReference type="FunFam" id="1.25.40.10:FF:000031">
    <property type="entry name" value="Pentatricopeptide repeat-containing protein mitochondrial"/>
    <property type="match status" value="1"/>
</dbReference>
<dbReference type="InterPro" id="IPR011990">
    <property type="entry name" value="TPR-like_helical_dom_sf"/>
</dbReference>
<evidence type="ECO:0000256" key="2">
    <source>
        <dbReference type="PROSITE-ProRule" id="PRU00708"/>
    </source>
</evidence>
<feature type="repeat" description="PPR" evidence="2">
    <location>
        <begin position="262"/>
        <end position="296"/>
    </location>
</feature>
<dbReference type="EMBL" id="JABFUD020000012">
    <property type="protein sequence ID" value="KAI5072782.1"/>
    <property type="molecule type" value="Genomic_DNA"/>
</dbReference>
<protein>
    <recommendedName>
        <fullName evidence="5">Pentatricopeptide repeat-containing protein</fullName>
    </recommendedName>
</protein>
<dbReference type="GO" id="GO:0003723">
    <property type="term" value="F:RNA binding"/>
    <property type="evidence" value="ECO:0007669"/>
    <property type="project" value="InterPro"/>
</dbReference>
<dbReference type="GO" id="GO:0048731">
    <property type="term" value="P:system development"/>
    <property type="evidence" value="ECO:0007669"/>
    <property type="project" value="UniProtKB-ARBA"/>
</dbReference>
<feature type="repeat" description="PPR" evidence="2">
    <location>
        <begin position="466"/>
        <end position="501"/>
    </location>
</feature>
<dbReference type="Proteomes" id="UP000886520">
    <property type="component" value="Chromosome 12"/>
</dbReference>
<keyword evidence="1" id="KW-0677">Repeat</keyword>
<keyword evidence="4" id="KW-1185">Reference proteome</keyword>
<organism evidence="3 4">
    <name type="scientific">Adiantum capillus-veneris</name>
    <name type="common">Maidenhair fern</name>
    <dbReference type="NCBI Taxonomy" id="13818"/>
    <lineage>
        <taxon>Eukaryota</taxon>
        <taxon>Viridiplantae</taxon>
        <taxon>Streptophyta</taxon>
        <taxon>Embryophyta</taxon>
        <taxon>Tracheophyta</taxon>
        <taxon>Polypodiopsida</taxon>
        <taxon>Polypodiidae</taxon>
        <taxon>Polypodiales</taxon>
        <taxon>Pteridineae</taxon>
        <taxon>Pteridaceae</taxon>
        <taxon>Vittarioideae</taxon>
        <taxon>Adiantum</taxon>
    </lineage>
</organism>
<dbReference type="AlphaFoldDB" id="A0A9D4US22"/>